<evidence type="ECO:0000313" key="2">
    <source>
        <dbReference type="EMBL" id="RYR05308.1"/>
    </source>
</evidence>
<dbReference type="InterPro" id="IPR002156">
    <property type="entry name" value="RNaseH_domain"/>
</dbReference>
<dbReference type="GO" id="GO:0003676">
    <property type="term" value="F:nucleic acid binding"/>
    <property type="evidence" value="ECO:0007669"/>
    <property type="project" value="InterPro"/>
</dbReference>
<reference evidence="2 3" key="1">
    <citation type="submission" date="2019-01" db="EMBL/GenBank/DDBJ databases">
        <title>Sequencing of cultivated peanut Arachis hypogaea provides insights into genome evolution and oil improvement.</title>
        <authorList>
            <person name="Chen X."/>
        </authorList>
    </citation>
    <scope>NUCLEOTIDE SEQUENCE [LARGE SCALE GENOMIC DNA]</scope>
    <source>
        <strain evidence="3">cv. Fuhuasheng</strain>
        <tissue evidence="2">Leaves</tissue>
    </source>
</reference>
<gene>
    <name evidence="2" type="ORF">Ahy_B06g085174</name>
</gene>
<evidence type="ECO:0000313" key="3">
    <source>
        <dbReference type="Proteomes" id="UP000289738"/>
    </source>
</evidence>
<sequence>MLNQLWKARNSMVFEERTLQIEEELEKARSLFVEFWQTQIREETRTRGNEQKHPSMKNWECPPDSVLKVNVDAAIFKNFNGGVGVVVRDNWGQIMAAASWIIPYPLEPREAEAYAAFVGIKLAMECCFTNIILKSDNIKIVNALKKGGNLDSCFGTFITDA</sequence>
<keyword evidence="3" id="KW-1185">Reference proteome</keyword>
<dbReference type="InterPro" id="IPR012337">
    <property type="entry name" value="RNaseH-like_sf"/>
</dbReference>
<organism evidence="2 3">
    <name type="scientific">Arachis hypogaea</name>
    <name type="common">Peanut</name>
    <dbReference type="NCBI Taxonomy" id="3818"/>
    <lineage>
        <taxon>Eukaryota</taxon>
        <taxon>Viridiplantae</taxon>
        <taxon>Streptophyta</taxon>
        <taxon>Embryophyta</taxon>
        <taxon>Tracheophyta</taxon>
        <taxon>Spermatophyta</taxon>
        <taxon>Magnoliopsida</taxon>
        <taxon>eudicotyledons</taxon>
        <taxon>Gunneridae</taxon>
        <taxon>Pentapetalae</taxon>
        <taxon>rosids</taxon>
        <taxon>fabids</taxon>
        <taxon>Fabales</taxon>
        <taxon>Fabaceae</taxon>
        <taxon>Papilionoideae</taxon>
        <taxon>50 kb inversion clade</taxon>
        <taxon>dalbergioids sensu lato</taxon>
        <taxon>Dalbergieae</taxon>
        <taxon>Pterocarpus clade</taxon>
        <taxon>Arachis</taxon>
    </lineage>
</organism>
<dbReference type="AlphaFoldDB" id="A0A444YTS5"/>
<dbReference type="CDD" id="cd06222">
    <property type="entry name" value="RNase_H_like"/>
    <property type="match status" value="1"/>
</dbReference>
<dbReference type="Gene3D" id="3.30.420.10">
    <property type="entry name" value="Ribonuclease H-like superfamily/Ribonuclease H"/>
    <property type="match status" value="1"/>
</dbReference>
<dbReference type="InterPro" id="IPR036397">
    <property type="entry name" value="RNaseH_sf"/>
</dbReference>
<protein>
    <recommendedName>
        <fullName evidence="1">RNase H type-1 domain-containing protein</fullName>
    </recommendedName>
</protein>
<dbReference type="Pfam" id="PF13456">
    <property type="entry name" value="RVT_3"/>
    <property type="match status" value="1"/>
</dbReference>
<proteinExistence type="predicted"/>
<dbReference type="SUPFAM" id="SSF53098">
    <property type="entry name" value="Ribonuclease H-like"/>
    <property type="match status" value="1"/>
</dbReference>
<dbReference type="InterPro" id="IPR052929">
    <property type="entry name" value="RNase_H-like_EbsB-rel"/>
</dbReference>
<dbReference type="PANTHER" id="PTHR47074:SF21">
    <property type="entry name" value="RNASE H TYPE-1 DOMAIN-CONTAINING PROTEIN"/>
    <property type="match status" value="1"/>
</dbReference>
<evidence type="ECO:0000259" key="1">
    <source>
        <dbReference type="Pfam" id="PF13456"/>
    </source>
</evidence>
<dbReference type="PANTHER" id="PTHR47074">
    <property type="entry name" value="BNAC02G40300D PROTEIN"/>
    <property type="match status" value="1"/>
</dbReference>
<comment type="caution">
    <text evidence="2">The sequence shown here is derived from an EMBL/GenBank/DDBJ whole genome shotgun (WGS) entry which is preliminary data.</text>
</comment>
<feature type="domain" description="RNase H type-1" evidence="1">
    <location>
        <begin position="70"/>
        <end position="146"/>
    </location>
</feature>
<dbReference type="GO" id="GO:0004523">
    <property type="term" value="F:RNA-DNA hybrid ribonuclease activity"/>
    <property type="evidence" value="ECO:0007669"/>
    <property type="project" value="InterPro"/>
</dbReference>
<name>A0A444YTS5_ARAHY</name>
<dbReference type="STRING" id="3818.A0A444YTS5"/>
<dbReference type="Proteomes" id="UP000289738">
    <property type="component" value="Chromosome B06"/>
</dbReference>
<accession>A0A444YTS5</accession>
<dbReference type="InterPro" id="IPR044730">
    <property type="entry name" value="RNase_H-like_dom_plant"/>
</dbReference>
<dbReference type="EMBL" id="SDMP01000016">
    <property type="protein sequence ID" value="RYR05308.1"/>
    <property type="molecule type" value="Genomic_DNA"/>
</dbReference>